<name>A0A8H5M0F4_9AGAR</name>
<evidence type="ECO:0000256" key="2">
    <source>
        <dbReference type="SAM" id="SignalP"/>
    </source>
</evidence>
<comment type="caution">
    <text evidence="3">The sequence shown here is derived from an EMBL/GenBank/DDBJ whole genome shotgun (WGS) entry which is preliminary data.</text>
</comment>
<accession>A0A8H5M0F4</accession>
<evidence type="ECO:0008006" key="5">
    <source>
        <dbReference type="Google" id="ProtNLM"/>
    </source>
</evidence>
<organism evidence="3 4">
    <name type="scientific">Tricholomella constricta</name>
    <dbReference type="NCBI Taxonomy" id="117010"/>
    <lineage>
        <taxon>Eukaryota</taxon>
        <taxon>Fungi</taxon>
        <taxon>Dikarya</taxon>
        <taxon>Basidiomycota</taxon>
        <taxon>Agaricomycotina</taxon>
        <taxon>Agaricomycetes</taxon>
        <taxon>Agaricomycetidae</taxon>
        <taxon>Agaricales</taxon>
        <taxon>Tricholomatineae</taxon>
        <taxon>Lyophyllaceae</taxon>
        <taxon>Tricholomella</taxon>
    </lineage>
</organism>
<dbReference type="OrthoDB" id="2527403at2759"/>
<dbReference type="AlphaFoldDB" id="A0A8H5M0F4"/>
<dbReference type="Pfam" id="PF10281">
    <property type="entry name" value="Ish1"/>
    <property type="match status" value="6"/>
</dbReference>
<sequence length="539" mass="61511">MRPSLLLLCLGLSATAQASSWFGSSEPAQPYTTWSVSELKSWLQAHNIDVPSKSPSQTELKALVEENWNSVSAWTYDQYASAQKSFADIRDASFDKWDESRLREFLLTQGIVAPKGPKEQLVHLAKSQYRAYTNAASTFSARASTAISGDSFHQATQSMSSLASQATDSAARALDDTKDYVYSTWDDNRIRSYLESKGVQVKDEAKQSRNHLLALMRDTYAKVTDPIYDAWSDSYLHDWLLSHNIISPAPPSPYSREYLLKKMKQYYYDANDTVFSSWSDSQLKEWLVKQGIVKGDAQIKRDKMLRLVQDNYLSAKSTVLSAWSDSQIRDWLVEHKYVDDRNAAQIKRDELIKLFSDKYNAATTPSYHTWPDARLRAYLRQHNIPEDKLPTSRPGLLQETRIRWVQTQTNTEALWAKVKDIVGGVEEGVEERLWRVWSVLKGNYGQGEKYAEEKYDQGKREAGEKYAEGKAKVGEKAEHGKKQAGEIYEDAKGEAGRRYSDTEKQYEKEKERAYEKGQEAREKVGEKVKTSGEKIKGEL</sequence>
<protein>
    <recommendedName>
        <fullName evidence="5">Stress response protein ish1</fullName>
    </recommendedName>
</protein>
<proteinExistence type="predicted"/>
<evidence type="ECO:0000313" key="4">
    <source>
        <dbReference type="Proteomes" id="UP000565441"/>
    </source>
</evidence>
<feature type="signal peptide" evidence="2">
    <location>
        <begin position="1"/>
        <end position="18"/>
    </location>
</feature>
<keyword evidence="4" id="KW-1185">Reference proteome</keyword>
<dbReference type="Proteomes" id="UP000565441">
    <property type="component" value="Unassembled WGS sequence"/>
</dbReference>
<dbReference type="EMBL" id="JAACJP010000030">
    <property type="protein sequence ID" value="KAF5376089.1"/>
    <property type="molecule type" value="Genomic_DNA"/>
</dbReference>
<evidence type="ECO:0000256" key="1">
    <source>
        <dbReference type="SAM" id="MobiDB-lite"/>
    </source>
</evidence>
<feature type="region of interest" description="Disordered" evidence="1">
    <location>
        <begin position="466"/>
        <end position="539"/>
    </location>
</feature>
<keyword evidence="2" id="KW-0732">Signal</keyword>
<dbReference type="InterPro" id="IPR018803">
    <property type="entry name" value="Ish1/Msc1-like"/>
</dbReference>
<reference evidence="3 4" key="1">
    <citation type="journal article" date="2020" name="ISME J.">
        <title>Uncovering the hidden diversity of litter-decomposition mechanisms in mushroom-forming fungi.</title>
        <authorList>
            <person name="Floudas D."/>
            <person name="Bentzer J."/>
            <person name="Ahren D."/>
            <person name="Johansson T."/>
            <person name="Persson P."/>
            <person name="Tunlid A."/>
        </authorList>
    </citation>
    <scope>NUCLEOTIDE SEQUENCE [LARGE SCALE GENOMIC DNA]</scope>
    <source>
        <strain evidence="3 4">CBS 661.87</strain>
    </source>
</reference>
<evidence type="ECO:0000313" key="3">
    <source>
        <dbReference type="EMBL" id="KAF5376089.1"/>
    </source>
</evidence>
<feature type="chain" id="PRO_5034712035" description="Stress response protein ish1" evidence="2">
    <location>
        <begin position="19"/>
        <end position="539"/>
    </location>
</feature>
<gene>
    <name evidence="3" type="ORF">D9615_007739</name>
</gene>